<sequence length="416" mass="46472">PSNPRRQQAKATKTIPTPPTTRSPSTEESRPTMRSRRATRPSYVEPTTIDSDDDASDEELIIRDAGMEDAEGSDFDLSYEDEEEDEEEGKLPSCSESRASGADDDGDLSVSEDDQIQDLVGPDSDVEIEGFGEEDDGLLAVHESKAKGESMSKRASTQALESVGSSKSLDLSLPPMSRIEDMFLDLTKKAMNEGFGDVLEHLGGRHLRFATMCSGTESPLLALQEVQKSLRKLGAKPFKLNHVFSAEIEPYKQAYIERNFHPEIIFRDIRELSRAESKTEGATTAYGAKVQIPGQIDLLVAGTSCVDYSKLNSKTKEYNEKGESRDTFLAVLAYAEIWRPTILILENVVGAPWQSMQKAYSKIDYELCFTKVDTRNYYLPHTRQRGYMVCVDRKQFGKNVSGAVLEWANLMKTFQR</sequence>
<evidence type="ECO:0000313" key="1">
    <source>
        <dbReference type="EMBL" id="KAK3061597.1"/>
    </source>
</evidence>
<evidence type="ECO:0000313" key="2">
    <source>
        <dbReference type="Proteomes" id="UP001186974"/>
    </source>
</evidence>
<feature type="non-terminal residue" evidence="1">
    <location>
        <position position="416"/>
    </location>
</feature>
<feature type="non-terminal residue" evidence="1">
    <location>
        <position position="1"/>
    </location>
</feature>
<gene>
    <name evidence="1" type="ORF">LTS18_005844</name>
</gene>
<organism evidence="1 2">
    <name type="scientific">Coniosporium uncinatum</name>
    <dbReference type="NCBI Taxonomy" id="93489"/>
    <lineage>
        <taxon>Eukaryota</taxon>
        <taxon>Fungi</taxon>
        <taxon>Dikarya</taxon>
        <taxon>Ascomycota</taxon>
        <taxon>Pezizomycotina</taxon>
        <taxon>Dothideomycetes</taxon>
        <taxon>Dothideomycetes incertae sedis</taxon>
        <taxon>Coniosporium</taxon>
    </lineage>
</organism>
<proteinExistence type="predicted"/>
<reference evidence="1" key="1">
    <citation type="submission" date="2024-09" db="EMBL/GenBank/DDBJ databases">
        <title>Black Yeasts Isolated from many extreme environments.</title>
        <authorList>
            <person name="Coleine C."/>
            <person name="Stajich J.E."/>
            <person name="Selbmann L."/>
        </authorList>
    </citation>
    <scope>NUCLEOTIDE SEQUENCE</scope>
    <source>
        <strain evidence="1">CCFEE 5737</strain>
    </source>
</reference>
<comment type="caution">
    <text evidence="1">The sequence shown here is derived from an EMBL/GenBank/DDBJ whole genome shotgun (WGS) entry which is preliminary data.</text>
</comment>
<protein>
    <submittedName>
        <fullName evidence="1">Uncharacterized protein</fullName>
    </submittedName>
</protein>
<keyword evidence="2" id="KW-1185">Reference proteome</keyword>
<dbReference type="EMBL" id="JAWDJW010007738">
    <property type="protein sequence ID" value="KAK3061597.1"/>
    <property type="molecule type" value="Genomic_DNA"/>
</dbReference>
<dbReference type="Proteomes" id="UP001186974">
    <property type="component" value="Unassembled WGS sequence"/>
</dbReference>
<name>A0ACC3D4R5_9PEZI</name>
<accession>A0ACC3D4R5</accession>